<name>A0ABV3FIJ7_9NOCA</name>
<proteinExistence type="predicted"/>
<keyword evidence="2" id="KW-1185">Reference proteome</keyword>
<evidence type="ECO:0000313" key="1">
    <source>
        <dbReference type="EMBL" id="MEV0367544.1"/>
    </source>
</evidence>
<dbReference type="EMBL" id="JBFAIH010000031">
    <property type="protein sequence ID" value="MEV0367544.1"/>
    <property type="molecule type" value="Genomic_DNA"/>
</dbReference>
<sequence>MSMQYVRWYYGVPAKRGGRVRYTGEGEPRLGTITSADHRLRIRLDGEKHTRIFHPTWELEYLPENGDNR</sequence>
<evidence type="ECO:0000313" key="2">
    <source>
        <dbReference type="Proteomes" id="UP001551658"/>
    </source>
</evidence>
<organism evidence="1 2">
    <name type="scientific">Nocardia fusca</name>
    <dbReference type="NCBI Taxonomy" id="941183"/>
    <lineage>
        <taxon>Bacteria</taxon>
        <taxon>Bacillati</taxon>
        <taxon>Actinomycetota</taxon>
        <taxon>Actinomycetes</taxon>
        <taxon>Mycobacteriales</taxon>
        <taxon>Nocardiaceae</taxon>
        <taxon>Nocardia</taxon>
    </lineage>
</organism>
<evidence type="ECO:0008006" key="3">
    <source>
        <dbReference type="Google" id="ProtNLM"/>
    </source>
</evidence>
<comment type="caution">
    <text evidence="1">The sequence shown here is derived from an EMBL/GenBank/DDBJ whole genome shotgun (WGS) entry which is preliminary data.</text>
</comment>
<dbReference type="Proteomes" id="UP001551658">
    <property type="component" value="Unassembled WGS sequence"/>
</dbReference>
<protein>
    <recommendedName>
        <fullName evidence="3">HNH endonuclease</fullName>
    </recommendedName>
</protein>
<dbReference type="RefSeq" id="WP_357987271.1">
    <property type="nucleotide sequence ID" value="NZ_JBFAIH010000031.1"/>
</dbReference>
<accession>A0ABV3FIJ7</accession>
<gene>
    <name evidence="1" type="ORF">AB0H72_33145</name>
</gene>
<reference evidence="1 2" key="1">
    <citation type="submission" date="2024-06" db="EMBL/GenBank/DDBJ databases">
        <title>The Natural Products Discovery Center: Release of the First 8490 Sequenced Strains for Exploring Actinobacteria Biosynthetic Diversity.</title>
        <authorList>
            <person name="Kalkreuter E."/>
            <person name="Kautsar S.A."/>
            <person name="Yang D."/>
            <person name="Bader C.D."/>
            <person name="Teijaro C.N."/>
            <person name="Fluegel L."/>
            <person name="Davis C.M."/>
            <person name="Simpson J.R."/>
            <person name="Lauterbach L."/>
            <person name="Steele A.D."/>
            <person name="Gui C."/>
            <person name="Meng S."/>
            <person name="Li G."/>
            <person name="Viehrig K."/>
            <person name="Ye F."/>
            <person name="Su P."/>
            <person name="Kiefer A.F."/>
            <person name="Nichols A."/>
            <person name="Cepeda A.J."/>
            <person name="Yan W."/>
            <person name="Fan B."/>
            <person name="Jiang Y."/>
            <person name="Adhikari A."/>
            <person name="Zheng C.-J."/>
            <person name="Schuster L."/>
            <person name="Cowan T.M."/>
            <person name="Smanski M.J."/>
            <person name="Chevrette M.G."/>
            <person name="De Carvalho L.P.S."/>
            <person name="Shen B."/>
        </authorList>
    </citation>
    <scope>NUCLEOTIDE SEQUENCE [LARGE SCALE GENOMIC DNA]</scope>
    <source>
        <strain evidence="1 2">NPDC050671</strain>
    </source>
</reference>